<dbReference type="Gene3D" id="3.30.70.1900">
    <property type="match status" value="1"/>
</dbReference>
<name>A0A9Y1BSZ5_9ARCH</name>
<dbReference type="AlphaFoldDB" id="A0A9Y1BSZ5"/>
<protein>
    <submittedName>
        <fullName evidence="1">CRISPR system precrRNA processing endoribonuclease RAMP protein Cas6</fullName>
    </submittedName>
</protein>
<dbReference type="Proteomes" id="UP001200513">
    <property type="component" value="Chromosome"/>
</dbReference>
<gene>
    <name evidence="1" type="primary">cas6</name>
    <name evidence="1" type="ORF">K9W46_04280</name>
</gene>
<proteinExistence type="predicted"/>
<organism evidence="1">
    <name type="scientific">Candidatus Heimdallarchaeum endolithica</name>
    <dbReference type="NCBI Taxonomy" id="2876572"/>
    <lineage>
        <taxon>Archaea</taxon>
        <taxon>Promethearchaeati</taxon>
        <taxon>Candidatus Heimdallarchaeota</taxon>
        <taxon>Candidatus Heimdallarchaeia (ex Rinke et al. 2021) (nom. nud.)</taxon>
        <taxon>Candidatus Heimdallarchaeales</taxon>
        <taxon>Candidatus Heimdallarchaeaceae</taxon>
        <taxon>Candidatus Heimdallarchaeum</taxon>
    </lineage>
</organism>
<sequence>MSLDLQDFQRLVIRVKLDKAVSYSSLFNKSSLNYWSNFLQLDLSRNRIISSFFIPEKNNFSFYINNKSTQSFDLNITYSNLKIQQSFIENILLETNEFFFSSFNISIENLFVHRIPSLQKISSLDNTYVSFYFTNPTFILSYDGANKRYALPTLSSIIESLETRLNEFHSESVLSSIITQIDLSSLDYSISSYNLKSLNIDELGVGCLGQVTFFFTHIPKELHYLFYLVNVFGLGAYFERGLGWVNVKTKGE</sequence>
<dbReference type="EMBL" id="CP084167">
    <property type="protein sequence ID" value="UJG44402.1"/>
    <property type="molecule type" value="Genomic_DNA"/>
</dbReference>
<evidence type="ECO:0000313" key="1">
    <source>
        <dbReference type="EMBL" id="UJG44402.1"/>
    </source>
</evidence>
<accession>A0A9Y1BSZ5</accession>
<reference evidence="1" key="1">
    <citation type="journal article" date="2022" name="Nat. Microbiol.">
        <title>Unique mobile elements and scalable gene flow at the prokaryote-eukaryote boundary revealed by circularized Asgard archaea genomes.</title>
        <authorList>
            <person name="Wu F."/>
            <person name="Speth D.R."/>
            <person name="Philosof A."/>
            <person name="Cremiere A."/>
            <person name="Narayanan A."/>
            <person name="Barco R.A."/>
            <person name="Connon S.A."/>
            <person name="Amend J.P."/>
            <person name="Antoshechkin I.A."/>
            <person name="Orphan V.J."/>
        </authorList>
    </citation>
    <scope>NUCLEOTIDE SEQUENCE</scope>
    <source>
        <strain evidence="1">PR6</strain>
    </source>
</reference>